<dbReference type="Pfam" id="PF13087">
    <property type="entry name" value="AAA_12"/>
    <property type="match status" value="1"/>
</dbReference>
<evidence type="ECO:0000256" key="4">
    <source>
        <dbReference type="ARBA" id="ARBA00022806"/>
    </source>
</evidence>
<accession>A0A9W5LMC0</accession>
<dbReference type="EMBL" id="AMXN01000001">
    <property type="protein sequence ID" value="ELS63352.1"/>
    <property type="molecule type" value="Genomic_DNA"/>
</dbReference>
<dbReference type="RefSeq" id="WP_003236465.1">
    <property type="nucleotide sequence ID" value="NZ_AMXN01000001.1"/>
</dbReference>
<evidence type="ECO:0000313" key="8">
    <source>
        <dbReference type="EMBL" id="ELS63352.1"/>
    </source>
</evidence>
<protein>
    <recommendedName>
        <fullName evidence="10">DNA helicase</fullName>
    </recommendedName>
</protein>
<dbReference type="InterPro" id="IPR027417">
    <property type="entry name" value="P-loop_NTPase"/>
</dbReference>
<dbReference type="Pfam" id="PF13086">
    <property type="entry name" value="AAA_11"/>
    <property type="match status" value="1"/>
</dbReference>
<dbReference type="PANTHER" id="PTHR43788:SF8">
    <property type="entry name" value="DNA-BINDING PROTEIN SMUBP-2"/>
    <property type="match status" value="1"/>
</dbReference>
<keyword evidence="5" id="KW-0067">ATP-binding</keyword>
<dbReference type="AlphaFoldDB" id="A0A9W5LMC0"/>
<dbReference type="InterPro" id="IPR041677">
    <property type="entry name" value="DNA2/NAM7_AAA_11"/>
</dbReference>
<keyword evidence="2" id="KW-0547">Nucleotide-binding</keyword>
<evidence type="ECO:0000256" key="1">
    <source>
        <dbReference type="ARBA" id="ARBA00007913"/>
    </source>
</evidence>
<name>A0A9W5LMC0_9BACI</name>
<feature type="domain" description="DNA2/NAM7 helicase helicase" evidence="6">
    <location>
        <begin position="277"/>
        <end position="759"/>
    </location>
</feature>
<comment type="similarity">
    <text evidence="1">Belongs to the DNA2/NAM7 helicase family.</text>
</comment>
<feature type="domain" description="DNA2/NAM7 helicase-like C-terminal" evidence="7">
    <location>
        <begin position="854"/>
        <end position="976"/>
    </location>
</feature>
<evidence type="ECO:0000259" key="6">
    <source>
        <dbReference type="Pfam" id="PF13086"/>
    </source>
</evidence>
<keyword evidence="4" id="KW-0347">Helicase</keyword>
<keyword evidence="9" id="KW-1185">Reference proteome</keyword>
<sequence>MGKINVNSVLRAWHLVEALSPSGVNGIGDELGRSHFLDGQQRKKTEQVLFSERPWERHQLKDSEKNFIQFRYYLGCFEQHKLVSYLRDLFQNNEEMINRDQKMLFSMSFLVDHTGKYVKDSAFVPVLMYVMKLINEHLEVAYDDLMTTFRDQLRLFEEQVDAIFVNGVTEKALKKVLEVYERYFLRIDNMALHYFEKEILKVGQDGRVNNFHSFFLEDLGDIISQGENETLRQFIEGVDNRTNIDENRVLIEDVLQPKNVPNGRWPSPVEHRLSLMQQVAVNQIINNNQKISSVNGPPGTGKTTLLKDIFANLMVEKAEKMACFENPEKALKKIKKLVLDGYHYTIYEIDKSINQYSMVVASSNNGAVENISKDLPKKKEIIRKVTDENVFSSYEKAYALEAEELSMFPFAAKALLGEETDAWGLFSASLGKSENISHYYKKLYYRNNNESELSFIEQLERENKKISLTDWKNAVTDFQQTLKSVKQKKAELQSLCEIFKKYRDINNQLLLLEAEQEKLVLKTAHYKQQKRLLEREFQTLSKPTFFQRLFHTKRNKLLQMEDQLQKITMKIKNEEKEWDLLQMRSNQIRMELKKYRDSINNKCKNQGLVIPDDNYWTNSQSAYEYRQLHTPWLTDELNFERGLLFLKGMKVHKLFLIFNYKAIKSSLRLLNYRSKLDLNQTEHRMWLQHMWGVIHLITPVISTTFASVRTMYKGVGRDFIRYLFIDEAGQATPQQAAGALWRSQKVVVVGDPIQIEPVVTIDRTILGDIKKFYGIEDRFIEIGSSVQSLADVANPFGMYNNKGQWIGTPLWVHRRCLNPMFTIANQIAYDNKMVLAIKKQGKSEWFDCKGVAVNKQFVKEQADLVAEEIYQKWENTLNAPDLYVITPFTAVKDGLKKTIKKRLAELNVPKKIVNDWTRSSIGTTHTFQGKETDTVYFVVGTDQNSDGAANWSCSKPNLINVAVTRAKKEFYIVGDYDRLSKKQNYKSIAENVDQVIRPNTNRSTFHL</sequence>
<dbReference type="InterPro" id="IPR050534">
    <property type="entry name" value="Coronavir_polyprotein_1ab"/>
</dbReference>
<dbReference type="SUPFAM" id="SSF52540">
    <property type="entry name" value="P-loop containing nucleoside triphosphate hydrolases"/>
    <property type="match status" value="1"/>
</dbReference>
<evidence type="ECO:0000259" key="7">
    <source>
        <dbReference type="Pfam" id="PF13087"/>
    </source>
</evidence>
<dbReference type="GO" id="GO:0005524">
    <property type="term" value="F:ATP binding"/>
    <property type="evidence" value="ECO:0007669"/>
    <property type="project" value="UniProtKB-KW"/>
</dbReference>
<evidence type="ECO:0008006" key="10">
    <source>
        <dbReference type="Google" id="ProtNLM"/>
    </source>
</evidence>
<dbReference type="GO" id="GO:0043139">
    <property type="term" value="F:5'-3' DNA helicase activity"/>
    <property type="evidence" value="ECO:0007669"/>
    <property type="project" value="TreeGrafter"/>
</dbReference>
<evidence type="ECO:0000256" key="2">
    <source>
        <dbReference type="ARBA" id="ARBA00022741"/>
    </source>
</evidence>
<keyword evidence="3" id="KW-0378">Hydrolase</keyword>
<comment type="caution">
    <text evidence="8">The sequence shown here is derived from an EMBL/GenBank/DDBJ whole genome shotgun (WGS) entry which is preliminary data.</text>
</comment>
<dbReference type="GO" id="GO:0016787">
    <property type="term" value="F:hydrolase activity"/>
    <property type="evidence" value="ECO:0007669"/>
    <property type="project" value="UniProtKB-KW"/>
</dbReference>
<organism evidence="8 9">
    <name type="scientific">Bacillus inaquosorum KCTC 13429</name>
    <dbReference type="NCBI Taxonomy" id="1236548"/>
    <lineage>
        <taxon>Bacteria</taxon>
        <taxon>Bacillati</taxon>
        <taxon>Bacillota</taxon>
        <taxon>Bacilli</taxon>
        <taxon>Bacillales</taxon>
        <taxon>Bacillaceae</taxon>
        <taxon>Bacillus</taxon>
    </lineage>
</organism>
<evidence type="ECO:0000313" key="9">
    <source>
        <dbReference type="Proteomes" id="UP000011182"/>
    </source>
</evidence>
<evidence type="ECO:0000256" key="3">
    <source>
        <dbReference type="ARBA" id="ARBA00022801"/>
    </source>
</evidence>
<proteinExistence type="inferred from homology"/>
<evidence type="ECO:0000256" key="5">
    <source>
        <dbReference type="ARBA" id="ARBA00022840"/>
    </source>
</evidence>
<dbReference type="Gene3D" id="3.40.50.300">
    <property type="entry name" value="P-loop containing nucleotide triphosphate hydrolases"/>
    <property type="match status" value="3"/>
</dbReference>
<dbReference type="InterPro" id="IPR041679">
    <property type="entry name" value="DNA2/NAM7-like_C"/>
</dbReference>
<reference evidence="8 9" key="1">
    <citation type="journal article" date="2014" name="Syst. Appl. Microbiol.">
        <title>Genomic insights into the taxonomic status of the three subspecies of Bacillus subtilis.</title>
        <authorList>
            <person name="Yi H."/>
            <person name="Chun J."/>
            <person name="Cha C.J."/>
        </authorList>
    </citation>
    <scope>NUCLEOTIDE SEQUENCE [LARGE SCALE GENOMIC DNA]</scope>
    <source>
        <strain evidence="8 9">KCTC 13429</strain>
    </source>
</reference>
<dbReference type="PANTHER" id="PTHR43788">
    <property type="entry name" value="DNA2/NAM7 HELICASE FAMILY MEMBER"/>
    <property type="match status" value="1"/>
</dbReference>
<gene>
    <name evidence="8" type="ORF">BSI_07430</name>
</gene>
<dbReference type="Proteomes" id="UP000011182">
    <property type="component" value="Unassembled WGS sequence"/>
</dbReference>